<evidence type="ECO:0000313" key="2">
    <source>
        <dbReference type="EMBL" id="KAF0725889.1"/>
    </source>
</evidence>
<dbReference type="InterPro" id="IPR011990">
    <property type="entry name" value="TPR-like_helical_dom_sf"/>
</dbReference>
<dbReference type="Proteomes" id="UP000481153">
    <property type="component" value="Unassembled WGS sequence"/>
</dbReference>
<keyword evidence="1" id="KW-0175">Coiled coil</keyword>
<protein>
    <recommendedName>
        <fullName evidence="4">MalT-like TPR region domain-containing protein</fullName>
    </recommendedName>
</protein>
<evidence type="ECO:0000313" key="3">
    <source>
        <dbReference type="Proteomes" id="UP000481153"/>
    </source>
</evidence>
<sequence length="561" mass="63977">MTETAPSTDRPLGLELRFFHAFIEYHGGREVFRGLTTRQVCHQMVLSFTSSTQLSMVDHAQADQNWRSYVQPAQWYVSHAWGYEFLDVVDALDAFFSEKSTPVWFCLFMNNQHTIQQSPNKSTSFEELQHTFQMSLQAAGRIVMVFAPWNRPTTLARLWCVFEVYVAVVRGCIFDVAMSSAQRNAFFEATKQNPDWFYDMLTKIQSANAEASRVTDKINIRRVIAEQTSFEQVDRKIFDALDAWLLRTLEDKVTNTQDELTRMQTRLTLIQLSRAKNDTAATQNQLVQLEKELEAIENPEVRAATIRFKHFLDATTTENDFRKVVARQLVEGRAAGDTTLVRALLKHKADDLIERGDLGQAEYALKECLTLFDPNDPLARNITFTLGGLLMRMKKFQQANAFLSQAYSELVEKCGDSHPETIKLLSLIAGLYKELGHLDKAELVLQHCWTTNRRTLGTNDTDTGMTAMALVKCQVDQAKFEAALATLDDFVGDSYDTLAVEYKIMYHMLKAKCLHDQSSQNNEAAIKHARHAMDLSKQHPMQNTVIWHVQEIIDASKTTSQ</sequence>
<dbReference type="SUPFAM" id="SSF48452">
    <property type="entry name" value="TPR-like"/>
    <property type="match status" value="1"/>
</dbReference>
<keyword evidence="3" id="KW-1185">Reference proteome</keyword>
<feature type="coiled-coil region" evidence="1">
    <location>
        <begin position="246"/>
        <end position="292"/>
    </location>
</feature>
<evidence type="ECO:0000256" key="1">
    <source>
        <dbReference type="SAM" id="Coils"/>
    </source>
</evidence>
<organism evidence="2 3">
    <name type="scientific">Aphanomyces euteiches</name>
    <dbReference type="NCBI Taxonomy" id="100861"/>
    <lineage>
        <taxon>Eukaryota</taxon>
        <taxon>Sar</taxon>
        <taxon>Stramenopiles</taxon>
        <taxon>Oomycota</taxon>
        <taxon>Saprolegniomycetes</taxon>
        <taxon>Saprolegniales</taxon>
        <taxon>Verrucalvaceae</taxon>
        <taxon>Aphanomyces</taxon>
    </lineage>
</organism>
<dbReference type="EMBL" id="VJMJ01000231">
    <property type="protein sequence ID" value="KAF0725889.1"/>
    <property type="molecule type" value="Genomic_DNA"/>
</dbReference>
<evidence type="ECO:0008006" key="4">
    <source>
        <dbReference type="Google" id="ProtNLM"/>
    </source>
</evidence>
<reference evidence="2 3" key="1">
    <citation type="submission" date="2019-07" db="EMBL/GenBank/DDBJ databases">
        <title>Genomics analysis of Aphanomyces spp. identifies a new class of oomycete effector associated with host adaptation.</title>
        <authorList>
            <person name="Gaulin E."/>
        </authorList>
    </citation>
    <scope>NUCLEOTIDE SEQUENCE [LARGE SCALE GENOMIC DNA]</scope>
    <source>
        <strain evidence="2 3">ATCC 201684</strain>
    </source>
</reference>
<comment type="caution">
    <text evidence="2">The sequence shown here is derived from an EMBL/GenBank/DDBJ whole genome shotgun (WGS) entry which is preliminary data.</text>
</comment>
<accession>A0A6G0WFP5</accession>
<proteinExistence type="predicted"/>
<gene>
    <name evidence="2" type="ORF">Ae201684_015740</name>
</gene>
<name>A0A6G0WFP5_9STRA</name>
<dbReference type="VEuPathDB" id="FungiDB:AeMF1_018716"/>
<dbReference type="Gene3D" id="1.25.40.10">
    <property type="entry name" value="Tetratricopeptide repeat domain"/>
    <property type="match status" value="1"/>
</dbReference>
<dbReference type="AlphaFoldDB" id="A0A6G0WFP5"/>